<dbReference type="InterPro" id="IPR051951">
    <property type="entry name" value="UNC-93_regulatory"/>
</dbReference>
<dbReference type="Pfam" id="PF05978">
    <property type="entry name" value="UNC-93"/>
    <property type="match status" value="1"/>
</dbReference>
<feature type="transmembrane region" description="Helical" evidence="6">
    <location>
        <begin position="60"/>
        <end position="82"/>
    </location>
</feature>
<gene>
    <name evidence="7" type="ORF">Bca52824_067146</name>
</gene>
<dbReference type="GO" id="GO:0016020">
    <property type="term" value="C:membrane"/>
    <property type="evidence" value="ECO:0007669"/>
    <property type="project" value="UniProtKB-SubCell"/>
</dbReference>
<comment type="subcellular location">
    <subcellularLocation>
        <location evidence="1">Membrane</location>
        <topology evidence="1">Multi-pass membrane protein</topology>
    </subcellularLocation>
</comment>
<protein>
    <submittedName>
        <fullName evidence="7">Uncharacterized protein</fullName>
    </submittedName>
</protein>
<evidence type="ECO:0000313" key="8">
    <source>
        <dbReference type="Proteomes" id="UP000886595"/>
    </source>
</evidence>
<accession>A0A8X7QM48</accession>
<dbReference type="PANTHER" id="PTHR19444:SF13">
    <property type="entry name" value="PROTEIN UNC-93 HOMOLOG A"/>
    <property type="match status" value="1"/>
</dbReference>
<evidence type="ECO:0000313" key="7">
    <source>
        <dbReference type="EMBL" id="KAG2272591.1"/>
    </source>
</evidence>
<keyword evidence="8" id="KW-1185">Reference proteome</keyword>
<organism evidence="7 8">
    <name type="scientific">Brassica carinata</name>
    <name type="common">Ethiopian mustard</name>
    <name type="synonym">Abyssinian cabbage</name>
    <dbReference type="NCBI Taxonomy" id="52824"/>
    <lineage>
        <taxon>Eukaryota</taxon>
        <taxon>Viridiplantae</taxon>
        <taxon>Streptophyta</taxon>
        <taxon>Embryophyta</taxon>
        <taxon>Tracheophyta</taxon>
        <taxon>Spermatophyta</taxon>
        <taxon>Magnoliopsida</taxon>
        <taxon>eudicotyledons</taxon>
        <taxon>Gunneridae</taxon>
        <taxon>Pentapetalae</taxon>
        <taxon>rosids</taxon>
        <taxon>malvids</taxon>
        <taxon>Brassicales</taxon>
        <taxon>Brassicaceae</taxon>
        <taxon>Brassiceae</taxon>
        <taxon>Brassica</taxon>
    </lineage>
</organism>
<dbReference type="AlphaFoldDB" id="A0A8X7QM48"/>
<dbReference type="EMBL" id="JAAMPC010000013">
    <property type="protein sequence ID" value="KAG2272591.1"/>
    <property type="molecule type" value="Genomic_DNA"/>
</dbReference>
<evidence type="ECO:0000256" key="1">
    <source>
        <dbReference type="ARBA" id="ARBA00004141"/>
    </source>
</evidence>
<evidence type="ECO:0000256" key="2">
    <source>
        <dbReference type="ARBA" id="ARBA00009172"/>
    </source>
</evidence>
<dbReference type="PANTHER" id="PTHR19444">
    <property type="entry name" value="UNC-93 RELATED"/>
    <property type="match status" value="1"/>
</dbReference>
<keyword evidence="3 6" id="KW-0812">Transmembrane</keyword>
<proteinExistence type="inferred from homology"/>
<evidence type="ECO:0000256" key="6">
    <source>
        <dbReference type="SAM" id="Phobius"/>
    </source>
</evidence>
<reference evidence="7 8" key="1">
    <citation type="submission" date="2020-02" db="EMBL/GenBank/DDBJ databases">
        <authorList>
            <person name="Ma Q."/>
            <person name="Huang Y."/>
            <person name="Song X."/>
            <person name="Pei D."/>
        </authorList>
    </citation>
    <scope>NUCLEOTIDE SEQUENCE [LARGE SCALE GENOMIC DNA]</scope>
    <source>
        <strain evidence="7">Sxm20200214</strain>
        <tissue evidence="7">Leaf</tissue>
    </source>
</reference>
<evidence type="ECO:0000256" key="5">
    <source>
        <dbReference type="ARBA" id="ARBA00023136"/>
    </source>
</evidence>
<sequence>MDSRNDEEAPLVLVSREDRKVGPGKSYTRDVHILSISFLLIFLAFGAAQNLETTINKELGTISLGILYVSFMFCSMVASLVVRLLGSKNALILGTSGYWLFVAANLKPSWYSPPPLFSS</sequence>
<feature type="transmembrane region" description="Helical" evidence="6">
    <location>
        <begin position="31"/>
        <end position="48"/>
    </location>
</feature>
<dbReference type="OrthoDB" id="78663at2759"/>
<keyword evidence="4 6" id="KW-1133">Transmembrane helix</keyword>
<keyword evidence="5 6" id="KW-0472">Membrane</keyword>
<dbReference type="Proteomes" id="UP000886595">
    <property type="component" value="Unassembled WGS sequence"/>
</dbReference>
<feature type="transmembrane region" description="Helical" evidence="6">
    <location>
        <begin position="89"/>
        <end position="106"/>
    </location>
</feature>
<evidence type="ECO:0000256" key="4">
    <source>
        <dbReference type="ARBA" id="ARBA00022989"/>
    </source>
</evidence>
<dbReference type="InterPro" id="IPR010291">
    <property type="entry name" value="Ion_channel_UNC-93"/>
</dbReference>
<name>A0A8X7QM48_BRACI</name>
<comment type="similarity">
    <text evidence="2">Belongs to the unc-93 family.</text>
</comment>
<comment type="caution">
    <text evidence="7">The sequence shown here is derived from an EMBL/GenBank/DDBJ whole genome shotgun (WGS) entry which is preliminary data.</text>
</comment>
<evidence type="ECO:0000256" key="3">
    <source>
        <dbReference type="ARBA" id="ARBA00022692"/>
    </source>
</evidence>